<keyword evidence="1" id="KW-0677">Repeat</keyword>
<evidence type="ECO:0000313" key="3">
    <source>
        <dbReference type="EMBL" id="HET97776.1"/>
    </source>
</evidence>
<evidence type="ECO:0000256" key="1">
    <source>
        <dbReference type="ARBA" id="ARBA00022737"/>
    </source>
</evidence>
<dbReference type="AlphaFoldDB" id="A0A7C2XNK2"/>
<gene>
    <name evidence="3" type="ORF">ENN98_03625</name>
</gene>
<reference evidence="3" key="1">
    <citation type="journal article" date="2020" name="mSystems">
        <title>Genome- and Community-Level Interaction Insights into Carbon Utilization and Element Cycling Functions of Hydrothermarchaeota in Hydrothermal Sediment.</title>
        <authorList>
            <person name="Zhou Z."/>
            <person name="Liu Y."/>
            <person name="Xu W."/>
            <person name="Pan J."/>
            <person name="Luo Z.H."/>
            <person name="Li M."/>
        </authorList>
    </citation>
    <scope>NUCLEOTIDE SEQUENCE [LARGE SCALE GENOMIC DNA]</scope>
    <source>
        <strain evidence="3">SpSt-1224</strain>
    </source>
</reference>
<comment type="caution">
    <text evidence="3">The sequence shown here is derived from an EMBL/GenBank/DDBJ whole genome shotgun (WGS) entry which is preliminary data.</text>
</comment>
<dbReference type="PANTHER" id="PTHR45586">
    <property type="entry name" value="TPR REPEAT-CONTAINING PROTEIN PA4667"/>
    <property type="match status" value="1"/>
</dbReference>
<protein>
    <submittedName>
        <fullName evidence="3">Tetratricopeptide repeat protein</fullName>
    </submittedName>
</protein>
<accession>A0A7C2XNK2</accession>
<organism evidence="3">
    <name type="scientific">Desulfurivibrio alkaliphilus</name>
    <dbReference type="NCBI Taxonomy" id="427923"/>
    <lineage>
        <taxon>Bacteria</taxon>
        <taxon>Pseudomonadati</taxon>
        <taxon>Thermodesulfobacteriota</taxon>
        <taxon>Desulfobulbia</taxon>
        <taxon>Desulfobulbales</taxon>
        <taxon>Desulfobulbaceae</taxon>
        <taxon>Desulfurivibrio</taxon>
    </lineage>
</organism>
<proteinExistence type="predicted"/>
<dbReference type="InterPro" id="IPR051012">
    <property type="entry name" value="CellSynth/LPSAsmb/PSIAsmb"/>
</dbReference>
<dbReference type="SUPFAM" id="SSF48452">
    <property type="entry name" value="TPR-like"/>
    <property type="match status" value="3"/>
</dbReference>
<dbReference type="InterPro" id="IPR019734">
    <property type="entry name" value="TPR_rpt"/>
</dbReference>
<dbReference type="PANTHER" id="PTHR45586:SF1">
    <property type="entry name" value="LIPOPOLYSACCHARIDE ASSEMBLY PROTEIN B"/>
    <property type="match status" value="1"/>
</dbReference>
<name>A0A7C2XNK2_9BACT</name>
<dbReference type="InterPro" id="IPR011990">
    <property type="entry name" value="TPR-like_helical_dom_sf"/>
</dbReference>
<dbReference type="Pfam" id="PF13174">
    <property type="entry name" value="TPR_6"/>
    <property type="match status" value="1"/>
</dbReference>
<dbReference type="Gene3D" id="1.25.40.10">
    <property type="entry name" value="Tetratricopeptide repeat domain"/>
    <property type="match status" value="3"/>
</dbReference>
<sequence>MCQKSDWTAISTLLPPAARFLAPALLLGVLLLLATAGAASQERLSVRGLWERATAAAAEERWAEAASNFERLHREFSRSEFAEESLWRAAQMLRKAAEQEADPDWERVRDLFHRYSTEYPDASHRDEAYLEIGISYFRMRFFREALTYFRLFEQRYADSPLLPRSRYWQAITLLEVGRVEEAVPLLNDLTREPDEELRLKALFGLRQAYETRGEHLLVLTTLERIVQITPPDYHLENPELLLLLGLANGRLGREEEAREQLWRFVNLSPLSPRRTEALFALGESYYRQGEQAPAQRLYQRVIDEGGAGERAVVLARFRQAQFLDAQARQWEQWRSLRDPADRDGDYPYLAVIDQYGLDPIAQDARYGLLLRLKDRGDLEEALEQARTYIRHAATREGPGFDPKRTGELLVFLVEELLRRGEYERVYHLYINEHQHVRHYQPGRLRMLIGRALEELALYEQAAVVYYRALAGTMSDQELAELYYRRALVYLDLKDFAAADRLLTHLRRIYAEQPARLAEAQALSGALRALEQRHQEAWEFFRQALASPEAVPRWGEVLPALLRTMAALEIFSQMPPVLARGLEEGWLGSELAQAWYRRVGEGLRRQGLEAQARAVYGAGLAEGLPREGEDFQVISFQLGALLAKGDQQARDEARRHLAAAAGPDQLLGKMARQQLNQLDIVEATEGVRSLFTQ</sequence>
<keyword evidence="2" id="KW-0802">TPR repeat</keyword>
<evidence type="ECO:0000256" key="2">
    <source>
        <dbReference type="ARBA" id="ARBA00022803"/>
    </source>
</evidence>
<dbReference type="EMBL" id="DSDS01000083">
    <property type="protein sequence ID" value="HET97776.1"/>
    <property type="molecule type" value="Genomic_DNA"/>
</dbReference>
<dbReference type="Proteomes" id="UP000885986">
    <property type="component" value="Unassembled WGS sequence"/>
</dbReference>